<evidence type="ECO:0000313" key="2">
    <source>
        <dbReference type="Proteomes" id="UP000661112"/>
    </source>
</evidence>
<sequence length="76" mass="8824">MSSDYRYSYNSVYSQSETAIKPVVDRILRFGKLSPQDHALLTSVVFNGNDISEAERRQINRIFDQIQTGQLKLIDW</sequence>
<accession>A0ABR8D6D7</accession>
<dbReference type="Proteomes" id="UP000661112">
    <property type="component" value="Unassembled WGS sequence"/>
</dbReference>
<reference evidence="1 2" key="1">
    <citation type="journal article" date="2020" name="ISME J.">
        <title>Comparative genomics reveals insights into cyanobacterial evolution and habitat adaptation.</title>
        <authorList>
            <person name="Chen M.Y."/>
            <person name="Teng W.K."/>
            <person name="Zhao L."/>
            <person name="Hu C.X."/>
            <person name="Zhou Y.K."/>
            <person name="Han B.P."/>
            <person name="Song L.R."/>
            <person name="Shu W.S."/>
        </authorList>
    </citation>
    <scope>NUCLEOTIDE SEQUENCE [LARGE SCALE GENOMIC DNA]</scope>
    <source>
        <strain evidence="1 2">FACHB-119</strain>
    </source>
</reference>
<dbReference type="EMBL" id="JACJSG010000027">
    <property type="protein sequence ID" value="MBD2502742.1"/>
    <property type="molecule type" value="Genomic_DNA"/>
</dbReference>
<name>A0ABR8D6D7_9NOST</name>
<keyword evidence="2" id="KW-1185">Reference proteome</keyword>
<evidence type="ECO:0000313" key="1">
    <source>
        <dbReference type="EMBL" id="MBD2502742.1"/>
    </source>
</evidence>
<organism evidence="1 2">
    <name type="scientific">Anabaena azotica FACHB-119</name>
    <dbReference type="NCBI Taxonomy" id="947527"/>
    <lineage>
        <taxon>Bacteria</taxon>
        <taxon>Bacillati</taxon>
        <taxon>Cyanobacteriota</taxon>
        <taxon>Cyanophyceae</taxon>
        <taxon>Nostocales</taxon>
        <taxon>Nostocaceae</taxon>
        <taxon>Anabaena</taxon>
        <taxon>Anabaena azotica</taxon>
    </lineage>
</organism>
<gene>
    <name evidence="1" type="ORF">H6G83_19405</name>
</gene>
<proteinExistence type="predicted"/>
<protein>
    <submittedName>
        <fullName evidence="1">Uncharacterized protein</fullName>
    </submittedName>
</protein>
<dbReference type="RefSeq" id="WP_190475295.1">
    <property type="nucleotide sequence ID" value="NZ_JACJSG010000027.1"/>
</dbReference>
<comment type="caution">
    <text evidence="1">The sequence shown here is derived from an EMBL/GenBank/DDBJ whole genome shotgun (WGS) entry which is preliminary data.</text>
</comment>